<dbReference type="GO" id="GO:0009423">
    <property type="term" value="P:chorismate biosynthetic process"/>
    <property type="evidence" value="ECO:0007669"/>
    <property type="project" value="UniProtKB-UniPathway"/>
</dbReference>
<comment type="caution">
    <text evidence="9">The sequence shown here is derived from an EMBL/GenBank/DDBJ whole genome shotgun (WGS) entry which is preliminary data.</text>
</comment>
<evidence type="ECO:0000256" key="8">
    <source>
        <dbReference type="RuleBase" id="RU363071"/>
    </source>
</evidence>
<keyword evidence="4 8" id="KW-0808">Transferase</keyword>
<evidence type="ECO:0000313" key="9">
    <source>
        <dbReference type="EMBL" id="MCI14736.1"/>
    </source>
</evidence>
<protein>
    <recommendedName>
        <fullName evidence="8">Phospho-2-dehydro-3-deoxyheptonate aldolase</fullName>
        <ecNumber evidence="8">2.5.1.54</ecNumber>
    </recommendedName>
</protein>
<dbReference type="SUPFAM" id="SSF51569">
    <property type="entry name" value="Aldolase"/>
    <property type="match status" value="1"/>
</dbReference>
<dbReference type="InterPro" id="IPR013785">
    <property type="entry name" value="Aldolase_TIM"/>
</dbReference>
<evidence type="ECO:0000256" key="7">
    <source>
        <dbReference type="PIRSR" id="PIRSR602480-1"/>
    </source>
</evidence>
<feature type="binding site" evidence="7">
    <location>
        <begin position="69"/>
        <end position="70"/>
    </location>
    <ligand>
        <name>phosphoenolpyruvate</name>
        <dbReference type="ChEBI" id="CHEBI:58702"/>
    </ligand>
</feature>
<dbReference type="EC" id="2.5.1.54" evidence="8"/>
<organism evidence="9 10">
    <name type="scientific">Trifolium medium</name>
    <dbReference type="NCBI Taxonomy" id="97028"/>
    <lineage>
        <taxon>Eukaryota</taxon>
        <taxon>Viridiplantae</taxon>
        <taxon>Streptophyta</taxon>
        <taxon>Embryophyta</taxon>
        <taxon>Tracheophyta</taxon>
        <taxon>Spermatophyta</taxon>
        <taxon>Magnoliopsida</taxon>
        <taxon>eudicotyledons</taxon>
        <taxon>Gunneridae</taxon>
        <taxon>Pentapetalae</taxon>
        <taxon>rosids</taxon>
        <taxon>fabids</taxon>
        <taxon>Fabales</taxon>
        <taxon>Fabaceae</taxon>
        <taxon>Papilionoideae</taxon>
        <taxon>50 kb inversion clade</taxon>
        <taxon>NPAAA clade</taxon>
        <taxon>Hologalegina</taxon>
        <taxon>IRL clade</taxon>
        <taxon>Trifolieae</taxon>
        <taxon>Trifolium</taxon>
    </lineage>
</organism>
<dbReference type="UniPathway" id="UPA00053">
    <property type="reaction ID" value="UER00084"/>
</dbReference>
<dbReference type="GO" id="GO:0009073">
    <property type="term" value="P:aromatic amino acid family biosynthetic process"/>
    <property type="evidence" value="ECO:0007669"/>
    <property type="project" value="UniProtKB-KW"/>
</dbReference>
<comment type="pathway">
    <text evidence="1 8">Metabolic intermediate biosynthesis; chorismate biosynthesis; chorismate from D-erythrose 4-phosphate and phosphoenolpyruvate: step 1/7.</text>
</comment>
<sequence>YRELAHRVDEALGFMSCAGLTADHPIMTTTDFWTSHECLLLPYEQALTREDSTSGFHYDCSAHMLWVGERTRQLDGAHVEFLRGIANPLGIKVHI</sequence>
<comment type="subcellular location">
    <subcellularLocation>
        <location evidence="8">Plastid</location>
        <location evidence="8">Chloroplast</location>
    </subcellularLocation>
</comment>
<proteinExistence type="inferred from homology"/>
<dbReference type="GO" id="GO:0003849">
    <property type="term" value="F:3-deoxy-7-phosphoheptulonate synthase activity"/>
    <property type="evidence" value="ECO:0007669"/>
    <property type="project" value="UniProtKB-EC"/>
</dbReference>
<feature type="binding site" evidence="7">
    <location>
        <position position="92"/>
    </location>
    <ligand>
        <name>phosphoenolpyruvate</name>
        <dbReference type="ChEBI" id="CHEBI:58702"/>
    </ligand>
</feature>
<keyword evidence="10" id="KW-1185">Reference proteome</keyword>
<feature type="non-terminal residue" evidence="9">
    <location>
        <position position="1"/>
    </location>
</feature>
<comment type="similarity">
    <text evidence="2 8">Belongs to the class-II DAHP synthase family.</text>
</comment>
<dbReference type="Pfam" id="PF01474">
    <property type="entry name" value="DAHP_synth_2"/>
    <property type="match status" value="1"/>
</dbReference>
<dbReference type="Proteomes" id="UP000265520">
    <property type="component" value="Unassembled WGS sequence"/>
</dbReference>
<keyword evidence="8" id="KW-0934">Plastid</keyword>
<evidence type="ECO:0000256" key="1">
    <source>
        <dbReference type="ARBA" id="ARBA00004688"/>
    </source>
</evidence>
<reference evidence="9 10" key="1">
    <citation type="journal article" date="2018" name="Front. Plant Sci.">
        <title>Red Clover (Trifolium pratense) and Zigzag Clover (T. medium) - A Picture of Genomic Similarities and Differences.</title>
        <authorList>
            <person name="Dluhosova J."/>
            <person name="Istvanek J."/>
            <person name="Nedelnik J."/>
            <person name="Repkova J."/>
        </authorList>
    </citation>
    <scope>NUCLEOTIDE SEQUENCE [LARGE SCALE GENOMIC DNA]</scope>
    <source>
        <strain evidence="10">cv. 10/8</strain>
        <tissue evidence="9">Leaf</tissue>
    </source>
</reference>
<evidence type="ECO:0000313" key="10">
    <source>
        <dbReference type="Proteomes" id="UP000265520"/>
    </source>
</evidence>
<feature type="non-terminal residue" evidence="9">
    <location>
        <position position="95"/>
    </location>
</feature>
<evidence type="ECO:0000256" key="2">
    <source>
        <dbReference type="ARBA" id="ARBA00008911"/>
    </source>
</evidence>
<keyword evidence="3 8" id="KW-0028">Amino-acid biosynthesis</keyword>
<dbReference type="PANTHER" id="PTHR21337:SF28">
    <property type="entry name" value="PHOSPHO-2-DEHYDRO-3-DEOXYHEPTONATE ALDOLASE 2, CHLOROPLASTIC"/>
    <property type="match status" value="1"/>
</dbReference>
<dbReference type="EMBL" id="LXQA010093593">
    <property type="protein sequence ID" value="MCI14736.1"/>
    <property type="molecule type" value="Genomic_DNA"/>
</dbReference>
<evidence type="ECO:0000256" key="4">
    <source>
        <dbReference type="ARBA" id="ARBA00022679"/>
    </source>
</evidence>
<keyword evidence="8" id="KW-0809">Transit peptide</keyword>
<comment type="catalytic activity">
    <reaction evidence="6 8">
        <text>D-erythrose 4-phosphate + phosphoenolpyruvate + H2O = 7-phospho-2-dehydro-3-deoxy-D-arabino-heptonate + phosphate</text>
        <dbReference type="Rhea" id="RHEA:14717"/>
        <dbReference type="ChEBI" id="CHEBI:15377"/>
        <dbReference type="ChEBI" id="CHEBI:16897"/>
        <dbReference type="ChEBI" id="CHEBI:43474"/>
        <dbReference type="ChEBI" id="CHEBI:58394"/>
        <dbReference type="ChEBI" id="CHEBI:58702"/>
        <dbReference type="EC" id="2.5.1.54"/>
    </reaction>
</comment>
<evidence type="ECO:0000256" key="3">
    <source>
        <dbReference type="ARBA" id="ARBA00022605"/>
    </source>
</evidence>
<dbReference type="Gene3D" id="3.20.20.70">
    <property type="entry name" value="Aldolase class I"/>
    <property type="match status" value="1"/>
</dbReference>
<dbReference type="GO" id="GO:0009507">
    <property type="term" value="C:chloroplast"/>
    <property type="evidence" value="ECO:0007669"/>
    <property type="project" value="UniProtKB-SubCell"/>
</dbReference>
<evidence type="ECO:0000256" key="5">
    <source>
        <dbReference type="ARBA" id="ARBA00023141"/>
    </source>
</evidence>
<accession>A0A392PTV4</accession>
<dbReference type="InterPro" id="IPR002480">
    <property type="entry name" value="DAHP_synth_2"/>
</dbReference>
<keyword evidence="5 8" id="KW-0057">Aromatic amino acid biosynthesis</keyword>
<dbReference type="GO" id="GO:0008652">
    <property type="term" value="P:amino acid biosynthetic process"/>
    <property type="evidence" value="ECO:0007669"/>
    <property type="project" value="UniProtKB-KW"/>
</dbReference>
<dbReference type="PANTHER" id="PTHR21337">
    <property type="entry name" value="PHOSPHO-2-DEHYDRO-3-DEOXYHEPTONATE ALDOLASE 1, 2"/>
    <property type="match status" value="1"/>
</dbReference>
<name>A0A392PTV4_9FABA</name>
<dbReference type="AlphaFoldDB" id="A0A392PTV4"/>
<keyword evidence="8" id="KW-0150">Chloroplast</keyword>
<evidence type="ECO:0000256" key="6">
    <source>
        <dbReference type="ARBA" id="ARBA00047508"/>
    </source>
</evidence>